<evidence type="ECO:0000259" key="3">
    <source>
        <dbReference type="PROSITE" id="PS50943"/>
    </source>
</evidence>
<name>A0ABQ3GHE5_9MICC</name>
<dbReference type="SUPFAM" id="SSF47413">
    <property type="entry name" value="lambda repressor-like DNA-binding domains"/>
    <property type="match status" value="1"/>
</dbReference>
<reference evidence="5" key="1">
    <citation type="journal article" date="2019" name="Int. J. Syst. Evol. Microbiol.">
        <title>The Global Catalogue of Microorganisms (GCM) 10K type strain sequencing project: providing services to taxonomists for standard genome sequencing and annotation.</title>
        <authorList>
            <consortium name="The Broad Institute Genomics Platform"/>
            <consortium name="The Broad Institute Genome Sequencing Center for Infectious Disease"/>
            <person name="Wu L."/>
            <person name="Ma J."/>
        </authorList>
    </citation>
    <scope>NUCLEOTIDE SEQUENCE [LARGE SCALE GENOMIC DNA]</scope>
    <source>
        <strain evidence="5">KCTC 19466</strain>
    </source>
</reference>
<dbReference type="EMBL" id="BMXK01000006">
    <property type="protein sequence ID" value="GHD06023.1"/>
    <property type="molecule type" value="Genomic_DNA"/>
</dbReference>
<comment type="caution">
    <text evidence="4">The sequence shown here is derived from an EMBL/GenBank/DDBJ whole genome shotgun (WGS) entry which is preliminary data.</text>
</comment>
<dbReference type="PROSITE" id="PS50943">
    <property type="entry name" value="HTH_CROC1"/>
    <property type="match status" value="1"/>
</dbReference>
<evidence type="ECO:0000313" key="5">
    <source>
        <dbReference type="Proteomes" id="UP000642819"/>
    </source>
</evidence>
<dbReference type="PANTHER" id="PTHR43236:SF1">
    <property type="entry name" value="BLL7220 PROTEIN"/>
    <property type="match status" value="1"/>
</dbReference>
<evidence type="ECO:0000256" key="1">
    <source>
        <dbReference type="ARBA" id="ARBA00007227"/>
    </source>
</evidence>
<proteinExistence type="inferred from homology"/>
<dbReference type="Gene3D" id="1.10.260.40">
    <property type="entry name" value="lambda repressor-like DNA-binding domains"/>
    <property type="match status" value="1"/>
</dbReference>
<dbReference type="SMART" id="SM00530">
    <property type="entry name" value="HTH_XRE"/>
    <property type="match status" value="1"/>
</dbReference>
<evidence type="ECO:0000256" key="2">
    <source>
        <dbReference type="SAM" id="MobiDB-lite"/>
    </source>
</evidence>
<dbReference type="Proteomes" id="UP000642819">
    <property type="component" value="Unassembled WGS sequence"/>
</dbReference>
<comment type="similarity">
    <text evidence="1">Belongs to the short-chain fatty acyl-CoA assimilation regulator (ScfR) family.</text>
</comment>
<feature type="compositionally biased region" description="Basic and acidic residues" evidence="2">
    <location>
        <begin position="346"/>
        <end position="365"/>
    </location>
</feature>
<dbReference type="RefSeq" id="WP_189349582.1">
    <property type="nucleotide sequence ID" value="NZ_BMXK01000006.1"/>
</dbReference>
<protein>
    <submittedName>
        <fullName evidence="4">Transcriptional regulator</fullName>
    </submittedName>
</protein>
<keyword evidence="5" id="KW-1185">Reference proteome</keyword>
<accession>A0ABQ3GHE5</accession>
<evidence type="ECO:0000313" key="4">
    <source>
        <dbReference type="EMBL" id="GHD06023.1"/>
    </source>
</evidence>
<dbReference type="Pfam" id="PF06114">
    <property type="entry name" value="Peptidase_M78"/>
    <property type="match status" value="1"/>
</dbReference>
<dbReference type="Gene3D" id="1.10.10.2910">
    <property type="match status" value="1"/>
</dbReference>
<dbReference type="CDD" id="cd00093">
    <property type="entry name" value="HTH_XRE"/>
    <property type="match status" value="1"/>
</dbReference>
<dbReference type="InterPro" id="IPR010982">
    <property type="entry name" value="Lambda_DNA-bd_dom_sf"/>
</dbReference>
<feature type="domain" description="HTH cro/C1-type" evidence="3">
    <location>
        <begin position="8"/>
        <end position="60"/>
    </location>
</feature>
<dbReference type="InterPro" id="IPR001387">
    <property type="entry name" value="Cro/C1-type_HTH"/>
</dbReference>
<gene>
    <name evidence="4" type="ORF">GCM10008096_15520</name>
</gene>
<dbReference type="PANTHER" id="PTHR43236">
    <property type="entry name" value="ANTITOXIN HIGA1"/>
    <property type="match status" value="1"/>
</dbReference>
<dbReference type="Pfam" id="PF01381">
    <property type="entry name" value="HTH_3"/>
    <property type="match status" value="1"/>
</dbReference>
<dbReference type="InterPro" id="IPR010359">
    <property type="entry name" value="IrrE_HExxH"/>
</dbReference>
<organism evidence="4 5">
    <name type="scientific">Zhihengliuella salsuginis</name>
    <dbReference type="NCBI Taxonomy" id="578222"/>
    <lineage>
        <taxon>Bacteria</taxon>
        <taxon>Bacillati</taxon>
        <taxon>Actinomycetota</taxon>
        <taxon>Actinomycetes</taxon>
        <taxon>Micrococcales</taxon>
        <taxon>Micrococcaceae</taxon>
        <taxon>Zhihengliuella</taxon>
    </lineage>
</organism>
<dbReference type="InterPro" id="IPR052345">
    <property type="entry name" value="Rad_response_metalloprotease"/>
</dbReference>
<feature type="region of interest" description="Disordered" evidence="2">
    <location>
        <begin position="343"/>
        <end position="365"/>
    </location>
</feature>
<sequence length="365" mass="39866">MTIAPSRITLARLRAGVSKTQAAERLGATPRTIRNYETDGAPDHAATALARALGCRAEYFSRPEAGPLEEDRVFFRARRRTSAAQKHQATAAGRTGVELYAVITDYFGLPGVDVPELAHLDPVAAAQLIRTEWGLGVDPLPNSIQLAESKGIRVLSLPGATADVDAFSHWEDGRPYIFLSTAKSAERSRFDLAHELGHLVLHTGLMPSDEGERNAEREADQFASELLVPMIWLRSTVHREPTVDEILKLKTHCGVSAMALTYALHKAGILTDWNYRQACINLGKRGYKTGEPSGMARETSRVFSSVLPSLKRNHGIGTEELARSLGVHPPEIHGLTFGQALAGIPRTERGDGRTPGERPKLRVVH</sequence>